<dbReference type="STRING" id="1267423.SAMN05216290_1528"/>
<organism evidence="1 2">
    <name type="scientific">Roseivirga pacifica</name>
    <dbReference type="NCBI Taxonomy" id="1267423"/>
    <lineage>
        <taxon>Bacteria</taxon>
        <taxon>Pseudomonadati</taxon>
        <taxon>Bacteroidota</taxon>
        <taxon>Cytophagia</taxon>
        <taxon>Cytophagales</taxon>
        <taxon>Roseivirgaceae</taxon>
        <taxon>Roseivirga</taxon>
    </lineage>
</organism>
<keyword evidence="2" id="KW-1185">Reference proteome</keyword>
<protein>
    <submittedName>
        <fullName evidence="1">Uncharacterized protein</fullName>
    </submittedName>
</protein>
<name>A0A1I0NWR7_9BACT</name>
<accession>A0A1I0NWR7</accession>
<gene>
    <name evidence="1" type="ORF">SAMN05216290_1528</name>
</gene>
<sequence>MELGSILIQSHLASVIILDKTLSPVRFAVRGILFLPIQKPIFKTSVYLP</sequence>
<evidence type="ECO:0000313" key="1">
    <source>
        <dbReference type="EMBL" id="SEW06136.1"/>
    </source>
</evidence>
<dbReference type="AlphaFoldDB" id="A0A1I0NWR7"/>
<evidence type="ECO:0000313" key="2">
    <source>
        <dbReference type="Proteomes" id="UP000199437"/>
    </source>
</evidence>
<proteinExistence type="predicted"/>
<dbReference type="Proteomes" id="UP000199437">
    <property type="component" value="Unassembled WGS sequence"/>
</dbReference>
<reference evidence="2" key="1">
    <citation type="submission" date="2016-10" db="EMBL/GenBank/DDBJ databases">
        <authorList>
            <person name="Varghese N."/>
            <person name="Submissions S."/>
        </authorList>
    </citation>
    <scope>NUCLEOTIDE SEQUENCE [LARGE SCALE GENOMIC DNA]</scope>
    <source>
        <strain evidence="2">CGMCC 1.12402</strain>
    </source>
</reference>
<dbReference type="EMBL" id="FOIR01000001">
    <property type="protein sequence ID" value="SEW06136.1"/>
    <property type="molecule type" value="Genomic_DNA"/>
</dbReference>